<dbReference type="CDD" id="cd17748">
    <property type="entry name" value="BRCT_DNA_ligase_like"/>
    <property type="match status" value="1"/>
</dbReference>
<protein>
    <recommendedName>
        <fullName evidence="1">BRCT domain-containing protein</fullName>
    </recommendedName>
</protein>
<organism evidence="2 3">
    <name type="scientific">Lactobacillus helveticus</name>
    <name type="common">Lactobacillus suntoryeus</name>
    <dbReference type="NCBI Taxonomy" id="1587"/>
    <lineage>
        <taxon>Bacteria</taxon>
        <taxon>Bacillati</taxon>
        <taxon>Bacillota</taxon>
        <taxon>Bacilli</taxon>
        <taxon>Lactobacillales</taxon>
        <taxon>Lactobacillaceae</taxon>
        <taxon>Lactobacillus</taxon>
    </lineage>
</organism>
<dbReference type="SUPFAM" id="SSF52113">
    <property type="entry name" value="BRCT domain"/>
    <property type="match status" value="1"/>
</dbReference>
<accession>A0A6A7JZQ3</accession>
<comment type="caution">
    <text evidence="2">The sequence shown here is derived from an EMBL/GenBank/DDBJ whole genome shotgun (WGS) entry which is preliminary data.</text>
</comment>
<dbReference type="AlphaFoldDB" id="A0A6A7JZQ3"/>
<gene>
    <name evidence="2" type="ORF">GDZ32_01160</name>
</gene>
<feature type="domain" description="BRCT" evidence="1">
    <location>
        <begin position="15"/>
        <end position="90"/>
    </location>
</feature>
<proteinExistence type="predicted"/>
<name>A0A6A7JZQ3_LACHE</name>
<dbReference type="Proteomes" id="UP000430466">
    <property type="component" value="Unassembled WGS sequence"/>
</dbReference>
<dbReference type="InterPro" id="IPR036420">
    <property type="entry name" value="BRCT_dom_sf"/>
</dbReference>
<dbReference type="Pfam" id="PF00533">
    <property type="entry name" value="BRCT"/>
    <property type="match status" value="1"/>
</dbReference>
<dbReference type="RefSeq" id="WP_152723161.1">
    <property type="nucleotide sequence ID" value="NZ_WHOE01000009.1"/>
</dbReference>
<sequence length="95" mass="10731">MMQTKLKILDLSRECVLFTGTLTGYTRSEAQKLVIDSGGKVLNYCSAAVTLLVVGVIDKGLFEKLTTHKLTWALKHEVRIIGETEFRQLINPSYW</sequence>
<dbReference type="Gene3D" id="3.40.50.10190">
    <property type="entry name" value="BRCT domain"/>
    <property type="match status" value="1"/>
</dbReference>
<dbReference type="InterPro" id="IPR001357">
    <property type="entry name" value="BRCT_dom"/>
</dbReference>
<evidence type="ECO:0000313" key="2">
    <source>
        <dbReference type="EMBL" id="MPW13695.1"/>
    </source>
</evidence>
<reference evidence="2 3" key="1">
    <citation type="submission" date="2019-10" db="EMBL/GenBank/DDBJ databases">
        <title>Draft genome sequences of Lactobacillus strains.</title>
        <authorList>
            <person name="Cho G.-S."/>
            <person name="Fagbemigun O."/>
            <person name="Brinks E."/>
            <person name="Franz C.M.A.P."/>
        </authorList>
    </citation>
    <scope>NUCLEOTIDE SEQUENCE [LARGE SCALE GENOMIC DNA]</scope>
    <source>
        <strain evidence="2 3">313</strain>
    </source>
</reference>
<evidence type="ECO:0000259" key="1">
    <source>
        <dbReference type="Pfam" id="PF00533"/>
    </source>
</evidence>
<evidence type="ECO:0000313" key="3">
    <source>
        <dbReference type="Proteomes" id="UP000430466"/>
    </source>
</evidence>
<dbReference type="EMBL" id="WHOE01000009">
    <property type="protein sequence ID" value="MPW13695.1"/>
    <property type="molecule type" value="Genomic_DNA"/>
</dbReference>